<gene>
    <name evidence="1" type="ORF">M9H77_02302</name>
</gene>
<keyword evidence="2" id="KW-1185">Reference proteome</keyword>
<sequence length="216" mass="23753">MVVFAKKVQTIIRRYLLAVLWAALSSQHDIQQTFPVQPSRRRPQEHIPDRGARGVKRSARRQPGRGAGGGRPPISSFPGRPGHADPGHVKMERGEGSGGGHPPVDPFNGPNLDIPSFNLGLTQPSQLLPSGTGTLHVPPLPGLGFAPFQSPACDNVYTLRINNKSCNCGKWQTYTLPCSHVLAVCRENGSRADAYVPEIYSRQTYRRTYHRIFIQS</sequence>
<dbReference type="Proteomes" id="UP001060085">
    <property type="component" value="Linkage Group LG01"/>
</dbReference>
<dbReference type="EMBL" id="CM044701">
    <property type="protein sequence ID" value="KAI5681075.1"/>
    <property type="molecule type" value="Genomic_DNA"/>
</dbReference>
<name>A0ACC0C844_CATRO</name>
<evidence type="ECO:0000313" key="2">
    <source>
        <dbReference type="Proteomes" id="UP001060085"/>
    </source>
</evidence>
<reference evidence="2" key="1">
    <citation type="journal article" date="2023" name="Nat. Plants">
        <title>Single-cell RNA sequencing provides a high-resolution roadmap for understanding the multicellular compartmentation of specialized metabolism.</title>
        <authorList>
            <person name="Sun S."/>
            <person name="Shen X."/>
            <person name="Li Y."/>
            <person name="Li Y."/>
            <person name="Wang S."/>
            <person name="Li R."/>
            <person name="Zhang H."/>
            <person name="Shen G."/>
            <person name="Guo B."/>
            <person name="Wei J."/>
            <person name="Xu J."/>
            <person name="St-Pierre B."/>
            <person name="Chen S."/>
            <person name="Sun C."/>
        </authorList>
    </citation>
    <scope>NUCLEOTIDE SEQUENCE [LARGE SCALE GENOMIC DNA]</scope>
</reference>
<protein>
    <submittedName>
        <fullName evidence="1">Uncharacterized protein</fullName>
    </submittedName>
</protein>
<evidence type="ECO:0000313" key="1">
    <source>
        <dbReference type="EMBL" id="KAI5681075.1"/>
    </source>
</evidence>
<proteinExistence type="predicted"/>
<comment type="caution">
    <text evidence="1">The sequence shown here is derived from an EMBL/GenBank/DDBJ whole genome shotgun (WGS) entry which is preliminary data.</text>
</comment>
<organism evidence="1 2">
    <name type="scientific">Catharanthus roseus</name>
    <name type="common">Madagascar periwinkle</name>
    <name type="synonym">Vinca rosea</name>
    <dbReference type="NCBI Taxonomy" id="4058"/>
    <lineage>
        <taxon>Eukaryota</taxon>
        <taxon>Viridiplantae</taxon>
        <taxon>Streptophyta</taxon>
        <taxon>Embryophyta</taxon>
        <taxon>Tracheophyta</taxon>
        <taxon>Spermatophyta</taxon>
        <taxon>Magnoliopsida</taxon>
        <taxon>eudicotyledons</taxon>
        <taxon>Gunneridae</taxon>
        <taxon>Pentapetalae</taxon>
        <taxon>asterids</taxon>
        <taxon>lamiids</taxon>
        <taxon>Gentianales</taxon>
        <taxon>Apocynaceae</taxon>
        <taxon>Rauvolfioideae</taxon>
        <taxon>Vinceae</taxon>
        <taxon>Catharanthinae</taxon>
        <taxon>Catharanthus</taxon>
    </lineage>
</organism>
<accession>A0ACC0C844</accession>